<reference evidence="8" key="2">
    <citation type="submission" date="2017-10" db="EMBL/GenBank/DDBJ databases">
        <title>Ladona fulva Genome sequencing and assembly.</title>
        <authorList>
            <person name="Murali S."/>
            <person name="Richards S."/>
            <person name="Bandaranaike D."/>
            <person name="Bellair M."/>
            <person name="Blankenburg K."/>
            <person name="Chao H."/>
            <person name="Dinh H."/>
            <person name="Doddapaneni H."/>
            <person name="Dugan-Rocha S."/>
            <person name="Elkadiri S."/>
            <person name="Gnanaolivu R."/>
            <person name="Hernandez B."/>
            <person name="Skinner E."/>
            <person name="Javaid M."/>
            <person name="Lee S."/>
            <person name="Li M."/>
            <person name="Ming W."/>
            <person name="Munidasa M."/>
            <person name="Muniz J."/>
            <person name="Nguyen L."/>
            <person name="Hughes D."/>
            <person name="Osuji N."/>
            <person name="Pu L.-L."/>
            <person name="Puazo M."/>
            <person name="Qu C."/>
            <person name="Quiroz J."/>
            <person name="Raj R."/>
            <person name="Weissenberger G."/>
            <person name="Xin Y."/>
            <person name="Zou X."/>
            <person name="Han Y."/>
            <person name="Worley K."/>
            <person name="Muzny D."/>
            <person name="Gibbs R."/>
        </authorList>
    </citation>
    <scope>NUCLEOTIDE SEQUENCE</scope>
    <source>
        <strain evidence="8">Sampled in the wild</strain>
    </source>
</reference>
<sequence length="446" mass="50775">MSGMRNMWQLSGQILRKQKPSVITDYSYFVNDLAKGRKPSPLRELMRMLASASSNVIFLAEGLPHSDTHPFNEARFDLKDGTSITLSGKLLTSALQYGPTEGHPDLLQKLRQFQERFHNPPGFDDRDVIATVGGQDGLCKTIELCMDFGDPVIVPSPTYSGVLAMMRPYRPKFVTAAEDKYGFCPYKLREAINKYWSHGNSVKAPKLLYLNPTASNPSGTVMPIERKKEIYEIACENNLLILEDDPYYFLHFDNSEPQSFLSLDEEGRVVRFDSFSKVFSSGLRLGFMTGPRPLVQAIEYHMQASVLHTSSLSQIIALQLLNQLGWDGFIKYMKKIRQFYMERRNHMSEVASKHLQDRAEWTVPDGGMFLWIKVKGVLDVYEMVMSRGVHTKGVMFVPGHAFMPDPTKPCPYIRASYSLASYEDMDKGFARLAELIDEEQHHQAQR</sequence>
<protein>
    <recommendedName>
        <fullName evidence="7">Aminotransferase class I/classII large domain-containing protein</fullName>
    </recommendedName>
</protein>
<evidence type="ECO:0000256" key="2">
    <source>
        <dbReference type="ARBA" id="ARBA00007441"/>
    </source>
</evidence>
<name>A0A8K0KA97_LADFU</name>
<gene>
    <name evidence="8" type="ORF">J437_LFUL009948</name>
</gene>
<dbReference type="EMBL" id="KZ308489">
    <property type="protein sequence ID" value="KAG8230459.1"/>
    <property type="molecule type" value="Genomic_DNA"/>
</dbReference>
<dbReference type="Gene3D" id="3.90.1150.10">
    <property type="entry name" value="Aspartate Aminotransferase, domain 1"/>
    <property type="match status" value="1"/>
</dbReference>
<organism evidence="8 9">
    <name type="scientific">Ladona fulva</name>
    <name type="common">Scarce chaser dragonfly</name>
    <name type="synonym">Libellula fulva</name>
    <dbReference type="NCBI Taxonomy" id="123851"/>
    <lineage>
        <taxon>Eukaryota</taxon>
        <taxon>Metazoa</taxon>
        <taxon>Ecdysozoa</taxon>
        <taxon>Arthropoda</taxon>
        <taxon>Hexapoda</taxon>
        <taxon>Insecta</taxon>
        <taxon>Pterygota</taxon>
        <taxon>Palaeoptera</taxon>
        <taxon>Odonata</taxon>
        <taxon>Epiprocta</taxon>
        <taxon>Anisoptera</taxon>
        <taxon>Libelluloidea</taxon>
        <taxon>Libellulidae</taxon>
        <taxon>Ladona</taxon>
    </lineage>
</organism>
<dbReference type="GO" id="GO:0030170">
    <property type="term" value="F:pyridoxal phosphate binding"/>
    <property type="evidence" value="ECO:0007669"/>
    <property type="project" value="InterPro"/>
</dbReference>
<dbReference type="FunFam" id="3.90.1150.10:FF:000166">
    <property type="entry name" value="Kynurenine/alpha-aminoadipate aminotransferase, mitochondrial"/>
    <property type="match status" value="1"/>
</dbReference>
<comment type="subunit">
    <text evidence="3">Homodimer.</text>
</comment>
<keyword evidence="6" id="KW-0663">Pyridoxal phosphate</keyword>
<dbReference type="PANTHER" id="PTHR42790">
    <property type="entry name" value="AMINOTRANSFERASE"/>
    <property type="match status" value="1"/>
</dbReference>
<dbReference type="CDD" id="cd00609">
    <property type="entry name" value="AAT_like"/>
    <property type="match status" value="1"/>
</dbReference>
<keyword evidence="4" id="KW-0032">Aminotransferase</keyword>
<dbReference type="GO" id="GO:0016212">
    <property type="term" value="F:kynurenine-oxoglutarate transaminase activity"/>
    <property type="evidence" value="ECO:0007669"/>
    <property type="project" value="TreeGrafter"/>
</dbReference>
<feature type="domain" description="Aminotransferase class I/classII large" evidence="7">
    <location>
        <begin position="92"/>
        <end position="383"/>
    </location>
</feature>
<dbReference type="FunFam" id="3.40.640.10:FF:000053">
    <property type="entry name" value="Aminotransferase, class I"/>
    <property type="match status" value="1"/>
</dbReference>
<keyword evidence="9" id="KW-1185">Reference proteome</keyword>
<evidence type="ECO:0000313" key="8">
    <source>
        <dbReference type="EMBL" id="KAG8230459.1"/>
    </source>
</evidence>
<proteinExistence type="inferred from homology"/>
<evidence type="ECO:0000256" key="4">
    <source>
        <dbReference type="ARBA" id="ARBA00022576"/>
    </source>
</evidence>
<evidence type="ECO:0000256" key="1">
    <source>
        <dbReference type="ARBA" id="ARBA00001933"/>
    </source>
</evidence>
<comment type="caution">
    <text evidence="8">The sequence shown here is derived from an EMBL/GenBank/DDBJ whole genome shotgun (WGS) entry which is preliminary data.</text>
</comment>
<evidence type="ECO:0000256" key="3">
    <source>
        <dbReference type="ARBA" id="ARBA00011738"/>
    </source>
</evidence>
<dbReference type="Gene3D" id="3.40.640.10">
    <property type="entry name" value="Type I PLP-dependent aspartate aminotransferase-like (Major domain)"/>
    <property type="match status" value="1"/>
</dbReference>
<comment type="cofactor">
    <cofactor evidence="1">
        <name>pyridoxal 5'-phosphate</name>
        <dbReference type="ChEBI" id="CHEBI:597326"/>
    </cofactor>
</comment>
<evidence type="ECO:0000259" key="7">
    <source>
        <dbReference type="Pfam" id="PF00155"/>
    </source>
</evidence>
<accession>A0A8K0KA97</accession>
<evidence type="ECO:0000256" key="6">
    <source>
        <dbReference type="ARBA" id="ARBA00022898"/>
    </source>
</evidence>
<dbReference type="InterPro" id="IPR015424">
    <property type="entry name" value="PyrdxlP-dep_Trfase"/>
</dbReference>
<dbReference type="SUPFAM" id="SSF53383">
    <property type="entry name" value="PLP-dependent transferases"/>
    <property type="match status" value="1"/>
</dbReference>
<keyword evidence="5" id="KW-0808">Transferase</keyword>
<dbReference type="InterPro" id="IPR015422">
    <property type="entry name" value="PyrdxlP-dep_Trfase_small"/>
</dbReference>
<dbReference type="Proteomes" id="UP000792457">
    <property type="component" value="Unassembled WGS sequence"/>
</dbReference>
<dbReference type="InterPro" id="IPR004839">
    <property type="entry name" value="Aminotransferase_I/II_large"/>
</dbReference>
<dbReference type="OrthoDB" id="691673at2759"/>
<evidence type="ECO:0000256" key="5">
    <source>
        <dbReference type="ARBA" id="ARBA00022679"/>
    </source>
</evidence>
<reference evidence="8" key="1">
    <citation type="submission" date="2013-04" db="EMBL/GenBank/DDBJ databases">
        <authorList>
            <person name="Qu J."/>
            <person name="Murali S.C."/>
            <person name="Bandaranaike D."/>
            <person name="Bellair M."/>
            <person name="Blankenburg K."/>
            <person name="Chao H."/>
            <person name="Dinh H."/>
            <person name="Doddapaneni H."/>
            <person name="Downs B."/>
            <person name="Dugan-Rocha S."/>
            <person name="Elkadiri S."/>
            <person name="Gnanaolivu R.D."/>
            <person name="Hernandez B."/>
            <person name="Javaid M."/>
            <person name="Jayaseelan J.C."/>
            <person name="Lee S."/>
            <person name="Li M."/>
            <person name="Ming W."/>
            <person name="Munidasa M."/>
            <person name="Muniz J."/>
            <person name="Nguyen L."/>
            <person name="Ongeri F."/>
            <person name="Osuji N."/>
            <person name="Pu L.-L."/>
            <person name="Puazo M."/>
            <person name="Qu C."/>
            <person name="Quiroz J."/>
            <person name="Raj R."/>
            <person name="Weissenberger G."/>
            <person name="Xin Y."/>
            <person name="Zou X."/>
            <person name="Han Y."/>
            <person name="Richards S."/>
            <person name="Worley K."/>
            <person name="Muzny D."/>
            <person name="Gibbs R."/>
        </authorList>
    </citation>
    <scope>NUCLEOTIDE SEQUENCE</scope>
    <source>
        <strain evidence="8">Sampled in the wild</strain>
    </source>
</reference>
<comment type="similarity">
    <text evidence="2">Belongs to the class-I pyridoxal-phosphate-dependent aminotransferase family.</text>
</comment>
<dbReference type="InterPro" id="IPR050859">
    <property type="entry name" value="Class-I_PLP-dep_aminotransf"/>
</dbReference>
<dbReference type="AlphaFoldDB" id="A0A8K0KA97"/>
<dbReference type="PANTHER" id="PTHR42790:SF19">
    <property type="entry name" value="KYNURENINE_ALPHA-AMINOADIPATE AMINOTRANSFERASE, MITOCHONDRIAL"/>
    <property type="match status" value="1"/>
</dbReference>
<dbReference type="Pfam" id="PF00155">
    <property type="entry name" value="Aminotran_1_2"/>
    <property type="match status" value="1"/>
</dbReference>
<dbReference type="InterPro" id="IPR015421">
    <property type="entry name" value="PyrdxlP-dep_Trfase_major"/>
</dbReference>
<dbReference type="GO" id="GO:1901605">
    <property type="term" value="P:alpha-amino acid metabolic process"/>
    <property type="evidence" value="ECO:0007669"/>
    <property type="project" value="TreeGrafter"/>
</dbReference>
<evidence type="ECO:0000313" key="9">
    <source>
        <dbReference type="Proteomes" id="UP000792457"/>
    </source>
</evidence>